<comment type="caution">
    <text evidence="2">The sequence shown here is derived from an EMBL/GenBank/DDBJ whole genome shotgun (WGS) entry which is preliminary data.</text>
</comment>
<reference evidence="2 3" key="1">
    <citation type="submission" date="2020-08" db="EMBL/GenBank/DDBJ databases">
        <title>Genomic Encyclopedia of Type Strains, Phase IV (KMG-V): Genome sequencing to study the core and pangenomes of soil and plant-associated prokaryotes.</title>
        <authorList>
            <person name="Whitman W."/>
        </authorList>
    </citation>
    <scope>NUCLEOTIDE SEQUENCE [LARGE SCALE GENOMIC DNA]</scope>
    <source>
        <strain evidence="2 3">ANJLi2</strain>
    </source>
</reference>
<gene>
    <name evidence="2" type="ORF">HDF23_002484</name>
</gene>
<evidence type="ECO:0000313" key="3">
    <source>
        <dbReference type="Proteomes" id="UP000541583"/>
    </source>
</evidence>
<evidence type="ECO:0000256" key="1">
    <source>
        <dbReference type="SAM" id="SignalP"/>
    </source>
</evidence>
<accession>A0ABR6PJ25</accession>
<organism evidence="2 3">
    <name type="scientific">Mucilaginibacter lappiensis</name>
    <dbReference type="NCBI Taxonomy" id="354630"/>
    <lineage>
        <taxon>Bacteria</taxon>
        <taxon>Pseudomonadati</taxon>
        <taxon>Bacteroidota</taxon>
        <taxon>Sphingobacteriia</taxon>
        <taxon>Sphingobacteriales</taxon>
        <taxon>Sphingobacteriaceae</taxon>
        <taxon>Mucilaginibacter</taxon>
    </lineage>
</organism>
<sequence>MKPKSLILLLLLITLFVSACVKDYQIEPVKNDLTGIWTSSDRTMTWAIENTKGIGYNAKFTELKKSDGRYLRVEMPMINETYKITEVNKHDMILVDSKNFQLSFNKIR</sequence>
<dbReference type="EMBL" id="JACHCB010000005">
    <property type="protein sequence ID" value="MBB6109735.1"/>
    <property type="molecule type" value="Genomic_DNA"/>
</dbReference>
<evidence type="ECO:0000313" key="2">
    <source>
        <dbReference type="EMBL" id="MBB6109735.1"/>
    </source>
</evidence>
<protein>
    <submittedName>
        <fullName evidence="2">PBP1b-binding outer membrane lipoprotein LpoB</fullName>
    </submittedName>
</protein>
<keyword evidence="2" id="KW-0449">Lipoprotein</keyword>
<feature type="signal peptide" evidence="1">
    <location>
        <begin position="1"/>
        <end position="19"/>
    </location>
</feature>
<proteinExistence type="predicted"/>
<dbReference type="RefSeq" id="WP_076373518.1">
    <property type="nucleotide sequence ID" value="NZ_FTMG01000005.1"/>
</dbReference>
<feature type="chain" id="PRO_5045832399" evidence="1">
    <location>
        <begin position="20"/>
        <end position="108"/>
    </location>
</feature>
<dbReference type="Proteomes" id="UP000541583">
    <property type="component" value="Unassembled WGS sequence"/>
</dbReference>
<keyword evidence="1" id="KW-0732">Signal</keyword>
<keyword evidence="3" id="KW-1185">Reference proteome</keyword>
<name>A0ABR6PJ25_9SPHI</name>
<dbReference type="PROSITE" id="PS51257">
    <property type="entry name" value="PROKAR_LIPOPROTEIN"/>
    <property type="match status" value="1"/>
</dbReference>